<protein>
    <submittedName>
        <fullName evidence="2">Uncharacterized protein</fullName>
    </submittedName>
</protein>
<dbReference type="EMBL" id="BARU01017580">
    <property type="protein sequence ID" value="GAH61163.1"/>
    <property type="molecule type" value="Genomic_DNA"/>
</dbReference>
<accession>X1IUE9</accession>
<dbReference type="AlphaFoldDB" id="X1IUE9"/>
<evidence type="ECO:0000313" key="2">
    <source>
        <dbReference type="EMBL" id="GAH61163.1"/>
    </source>
</evidence>
<organism evidence="2">
    <name type="scientific">marine sediment metagenome</name>
    <dbReference type="NCBI Taxonomy" id="412755"/>
    <lineage>
        <taxon>unclassified sequences</taxon>
        <taxon>metagenomes</taxon>
        <taxon>ecological metagenomes</taxon>
    </lineage>
</organism>
<proteinExistence type="predicted"/>
<feature type="region of interest" description="Disordered" evidence="1">
    <location>
        <begin position="42"/>
        <end position="62"/>
    </location>
</feature>
<comment type="caution">
    <text evidence="2">The sequence shown here is derived from an EMBL/GenBank/DDBJ whole genome shotgun (WGS) entry which is preliminary data.</text>
</comment>
<gene>
    <name evidence="2" type="ORF">S03H2_29147</name>
</gene>
<reference evidence="2" key="1">
    <citation type="journal article" date="2014" name="Front. Microbiol.">
        <title>High frequency of phylogenetically diverse reductive dehalogenase-homologous genes in deep subseafloor sedimentary metagenomes.</title>
        <authorList>
            <person name="Kawai M."/>
            <person name="Futagami T."/>
            <person name="Toyoda A."/>
            <person name="Takaki Y."/>
            <person name="Nishi S."/>
            <person name="Hori S."/>
            <person name="Arai W."/>
            <person name="Tsubouchi T."/>
            <person name="Morono Y."/>
            <person name="Uchiyama I."/>
            <person name="Ito T."/>
            <person name="Fujiyama A."/>
            <person name="Inagaki F."/>
            <person name="Takami H."/>
        </authorList>
    </citation>
    <scope>NUCLEOTIDE SEQUENCE</scope>
    <source>
        <strain evidence="2">Expedition CK06-06</strain>
    </source>
</reference>
<name>X1IUE9_9ZZZZ</name>
<evidence type="ECO:0000256" key="1">
    <source>
        <dbReference type="SAM" id="MobiDB-lite"/>
    </source>
</evidence>
<sequence>MKKNNVEEEILKLWETRQIIDRETKFKPAMLLVDKEGTVTPKCGAHRSTRHMEKDNPVASFI</sequence>